<name>A0ABN1AY07_9SPHN</name>
<dbReference type="Pfam" id="PF07715">
    <property type="entry name" value="Plug"/>
    <property type="match status" value="1"/>
</dbReference>
<feature type="domain" description="TonB-dependent receptor-like beta-barrel" evidence="14">
    <location>
        <begin position="289"/>
        <end position="765"/>
    </location>
</feature>
<keyword evidence="10 11" id="KW-0998">Cell outer membrane</keyword>
<evidence type="ECO:0000313" key="16">
    <source>
        <dbReference type="EMBL" id="GAA0486235.1"/>
    </source>
</evidence>
<keyword evidence="8 12" id="KW-0798">TonB box</keyword>
<evidence type="ECO:0000256" key="9">
    <source>
        <dbReference type="ARBA" id="ARBA00023136"/>
    </source>
</evidence>
<evidence type="ECO:0000256" key="8">
    <source>
        <dbReference type="ARBA" id="ARBA00023077"/>
    </source>
</evidence>
<dbReference type="PROSITE" id="PS52016">
    <property type="entry name" value="TONB_DEPENDENT_REC_3"/>
    <property type="match status" value="1"/>
</dbReference>
<keyword evidence="7" id="KW-0406">Ion transport</keyword>
<keyword evidence="9 11" id="KW-0472">Membrane</keyword>
<accession>A0ABN1AY07</accession>
<feature type="domain" description="TonB-dependent receptor plug" evidence="15">
    <location>
        <begin position="51"/>
        <end position="159"/>
    </location>
</feature>
<dbReference type="Pfam" id="PF00593">
    <property type="entry name" value="TonB_dep_Rec_b-barrel"/>
    <property type="match status" value="1"/>
</dbReference>
<evidence type="ECO:0000256" key="13">
    <source>
        <dbReference type="SAM" id="SignalP"/>
    </source>
</evidence>
<evidence type="ECO:0000256" key="12">
    <source>
        <dbReference type="RuleBase" id="RU003357"/>
    </source>
</evidence>
<evidence type="ECO:0000259" key="14">
    <source>
        <dbReference type="Pfam" id="PF00593"/>
    </source>
</evidence>
<dbReference type="InterPro" id="IPR000531">
    <property type="entry name" value="Beta-barrel_TonB"/>
</dbReference>
<dbReference type="InterPro" id="IPR036942">
    <property type="entry name" value="Beta-barrel_TonB_sf"/>
</dbReference>
<evidence type="ECO:0000256" key="7">
    <source>
        <dbReference type="ARBA" id="ARBA00023065"/>
    </source>
</evidence>
<proteinExistence type="inferred from homology"/>
<dbReference type="Proteomes" id="UP001500713">
    <property type="component" value="Unassembled WGS sequence"/>
</dbReference>
<sequence>MVMKSVLRVSLLATSIMVSAPAYAQAESGAEAADEDPNVIIVTARKTAESINDAPVAVTAFTSESLDEQNLRDVNDIATLTPGLSFSQAFGRGTDRPVIRGLGNVLAGVQFGVESGASVFIDGALFRGDIQSINFDALERVEVVKGSQSALYGRNTYSGAINFITKNPGDEFGGQVRGRIAEFGEYEVTGSLDLPIIPGVLAARVDGRYYNYEGEFTNQISGRQDVGGERTTSFAGTLFYTPTDDFDFRIRVGYQKDRDEEFPRTLQFASENNCEPGFRSVRFRNFGARGQNDNDNQYFCGVLRPDPDNIFLNTDEPGIFNGGPNLDSTTPGLAGISGISLERWTLNSKMNWDIGGSGWVFSTVTGYRHDETFTGFDSDHSNLNLFFGPPSASEAFFSSTNRRIFEDFSIEAKIFSPEDQPIRGLLGVYYYDFRRKQFDITKQSGRAGTDFFRDNDNQIETIENKSIFGRIEADLGETVTIGVEGRYLDEEKGFLEIVGATATTDGELVETEPFRTKDFVPRVTVDWQPDPDTLVYAIYTEGNKPGGLNGSIGAANGLPTYEDETLRGGELGIKKTWLNGQLQTNFSLFYNEIKSVQLTQPVLTTPGAGTATTSVASNQGDAEVKGFELEVIMRPVEQFTVTTTAAYTDAKFTRGCDEFEYTLNSGGLKQPVGLEGRPNDPEYALCDISGRRLPLGSDWQLSAAFDWRDDLSDTMEYFINFNISHESSKFVQVHNRAKTGSATIGGAKLGIGGENWEVAVFGRNLFDEDSTPLATRWLDFGYGFAPRDIPFGALAAAGQRADTSGPRAFFIPLRRGRSFGAEATFKF</sequence>
<evidence type="ECO:0000256" key="4">
    <source>
        <dbReference type="ARBA" id="ARBA00022496"/>
    </source>
</evidence>
<comment type="similarity">
    <text evidence="11 12">Belongs to the TonB-dependent receptor family.</text>
</comment>
<keyword evidence="5 11" id="KW-0812">Transmembrane</keyword>
<evidence type="ECO:0000313" key="17">
    <source>
        <dbReference type="Proteomes" id="UP001500713"/>
    </source>
</evidence>
<dbReference type="EMBL" id="BAAAEM010000003">
    <property type="protein sequence ID" value="GAA0486235.1"/>
    <property type="molecule type" value="Genomic_DNA"/>
</dbReference>
<feature type="chain" id="PRO_5047438515" evidence="13">
    <location>
        <begin position="25"/>
        <end position="827"/>
    </location>
</feature>
<evidence type="ECO:0000256" key="2">
    <source>
        <dbReference type="ARBA" id="ARBA00022448"/>
    </source>
</evidence>
<evidence type="ECO:0000256" key="3">
    <source>
        <dbReference type="ARBA" id="ARBA00022452"/>
    </source>
</evidence>
<evidence type="ECO:0000256" key="10">
    <source>
        <dbReference type="ARBA" id="ARBA00023237"/>
    </source>
</evidence>
<feature type="signal peptide" evidence="13">
    <location>
        <begin position="1"/>
        <end position="24"/>
    </location>
</feature>
<evidence type="ECO:0000256" key="5">
    <source>
        <dbReference type="ARBA" id="ARBA00022692"/>
    </source>
</evidence>
<evidence type="ECO:0000256" key="1">
    <source>
        <dbReference type="ARBA" id="ARBA00004571"/>
    </source>
</evidence>
<dbReference type="SUPFAM" id="SSF56935">
    <property type="entry name" value="Porins"/>
    <property type="match status" value="1"/>
</dbReference>
<comment type="caution">
    <text evidence="16">The sequence shown here is derived from an EMBL/GenBank/DDBJ whole genome shotgun (WGS) entry which is preliminary data.</text>
</comment>
<reference evidence="16 17" key="1">
    <citation type="journal article" date="2019" name="Int. J. Syst. Evol. Microbiol.">
        <title>The Global Catalogue of Microorganisms (GCM) 10K type strain sequencing project: providing services to taxonomists for standard genome sequencing and annotation.</title>
        <authorList>
            <consortium name="The Broad Institute Genomics Platform"/>
            <consortium name="The Broad Institute Genome Sequencing Center for Infectious Disease"/>
            <person name="Wu L."/>
            <person name="Ma J."/>
        </authorList>
    </citation>
    <scope>NUCLEOTIDE SEQUENCE [LARGE SCALE GENOMIC DNA]</scope>
    <source>
        <strain evidence="16 17">JCM 14162</strain>
    </source>
</reference>
<evidence type="ECO:0000259" key="15">
    <source>
        <dbReference type="Pfam" id="PF07715"/>
    </source>
</evidence>
<gene>
    <name evidence="16" type="ORF">GCM10009096_31270</name>
</gene>
<keyword evidence="3 11" id="KW-1134">Transmembrane beta strand</keyword>
<dbReference type="InterPro" id="IPR039426">
    <property type="entry name" value="TonB-dep_rcpt-like"/>
</dbReference>
<protein>
    <submittedName>
        <fullName evidence="16">TonB-dependent receptor</fullName>
    </submittedName>
</protein>
<dbReference type="PANTHER" id="PTHR32552">
    <property type="entry name" value="FERRICHROME IRON RECEPTOR-RELATED"/>
    <property type="match status" value="1"/>
</dbReference>
<keyword evidence="17" id="KW-1185">Reference proteome</keyword>
<dbReference type="InterPro" id="IPR012910">
    <property type="entry name" value="Plug_dom"/>
</dbReference>
<organism evidence="16 17">
    <name type="scientific">Parasphingorhabdus litoris</name>
    <dbReference type="NCBI Taxonomy" id="394733"/>
    <lineage>
        <taxon>Bacteria</taxon>
        <taxon>Pseudomonadati</taxon>
        <taxon>Pseudomonadota</taxon>
        <taxon>Alphaproteobacteria</taxon>
        <taxon>Sphingomonadales</taxon>
        <taxon>Sphingomonadaceae</taxon>
        <taxon>Parasphingorhabdus</taxon>
    </lineage>
</organism>
<evidence type="ECO:0000256" key="6">
    <source>
        <dbReference type="ARBA" id="ARBA00023004"/>
    </source>
</evidence>
<comment type="subcellular location">
    <subcellularLocation>
        <location evidence="1 11">Cell outer membrane</location>
        <topology evidence="1 11">Multi-pass membrane protein</topology>
    </subcellularLocation>
</comment>
<keyword evidence="4" id="KW-0410">Iron transport</keyword>
<dbReference type="PANTHER" id="PTHR32552:SF81">
    <property type="entry name" value="TONB-DEPENDENT OUTER MEMBRANE RECEPTOR"/>
    <property type="match status" value="1"/>
</dbReference>
<keyword evidence="16" id="KW-0675">Receptor</keyword>
<keyword evidence="2 11" id="KW-0813">Transport</keyword>
<dbReference type="Gene3D" id="2.40.170.20">
    <property type="entry name" value="TonB-dependent receptor, beta-barrel domain"/>
    <property type="match status" value="1"/>
</dbReference>
<keyword evidence="13" id="KW-0732">Signal</keyword>
<keyword evidence="6" id="KW-0408">Iron</keyword>
<evidence type="ECO:0000256" key="11">
    <source>
        <dbReference type="PROSITE-ProRule" id="PRU01360"/>
    </source>
</evidence>